<proteinExistence type="predicted"/>
<dbReference type="RefSeq" id="YP_009808468.1">
    <property type="nucleotide sequence ID" value="NC_048041.1"/>
</dbReference>
<dbReference type="EMBL" id="MH645904">
    <property type="protein sequence ID" value="AXQ66646.1"/>
    <property type="molecule type" value="Genomic_DNA"/>
</dbReference>
<accession>A0A385E4G7</accession>
<organism evidence="1 2">
    <name type="scientific">Vibrio phage vB_VpS_PG07</name>
    <dbReference type="NCBI Taxonomy" id="2301664"/>
    <lineage>
        <taxon>Viruses</taxon>
        <taxon>Duplodnaviria</taxon>
        <taxon>Heunggongvirae</taxon>
        <taxon>Uroviricota</taxon>
        <taxon>Caudoviricetes</taxon>
        <taxon>Demerecviridae</taxon>
        <taxon>Pogseptimavirus</taxon>
        <taxon>Pogseptimavirus PG07</taxon>
    </lineage>
</organism>
<evidence type="ECO:0000313" key="2">
    <source>
        <dbReference type="Proteomes" id="UP000263435"/>
    </source>
</evidence>
<reference evidence="1 2" key="1">
    <citation type="submission" date="2018-07" db="EMBL/GenBank/DDBJ databases">
        <title>Sequencing of PG07.</title>
        <authorList>
            <person name="Ding T."/>
        </authorList>
    </citation>
    <scope>NUCLEOTIDE SEQUENCE [LARGE SCALE GENOMIC DNA]</scope>
</reference>
<sequence>MVDLSEYKKAVINLVKARRKVMNLRRTQEEGTVGNKLSREAYKALSQLEDAYQGVSAARGEVVRLERRIKNQLFRELIDTEGAL</sequence>
<keyword evidence="2" id="KW-1185">Reference proteome</keyword>
<dbReference type="KEGG" id="vg:54999371"/>
<dbReference type="Proteomes" id="UP000263435">
    <property type="component" value="Segment"/>
</dbReference>
<protein>
    <submittedName>
        <fullName evidence="1">Uncharacterized protein</fullName>
    </submittedName>
</protein>
<dbReference type="GeneID" id="54999371"/>
<name>A0A385E4G7_9CAUD</name>
<evidence type="ECO:0000313" key="1">
    <source>
        <dbReference type="EMBL" id="AXQ66646.1"/>
    </source>
</evidence>